<evidence type="ECO:0000313" key="2">
    <source>
        <dbReference type="Proteomes" id="UP000256873"/>
    </source>
</evidence>
<reference evidence="1 2" key="1">
    <citation type="submission" date="2017-10" db="EMBL/GenBank/DDBJ databases">
        <title>A large-scale comparative metagenomic study reveals the eutrophication-driven functional interactions in six Microcystis-epibionts communities.</title>
        <authorList>
            <person name="Li Q."/>
            <person name="Lin F."/>
        </authorList>
    </citation>
    <scope>NUCLEOTIDE SEQUENCE [LARGE SCALE GENOMIC DNA]</scope>
    <source>
        <strain evidence="1">TF09</strain>
    </source>
</reference>
<dbReference type="Proteomes" id="UP000256873">
    <property type="component" value="Unassembled WGS sequence"/>
</dbReference>
<organism evidence="1 2">
    <name type="scientific">Microcystis flos-aquae TF09</name>
    <dbReference type="NCBI Taxonomy" id="2060473"/>
    <lineage>
        <taxon>Bacteria</taxon>
        <taxon>Bacillati</taxon>
        <taxon>Cyanobacteriota</taxon>
        <taxon>Cyanophyceae</taxon>
        <taxon>Oscillatoriophycideae</taxon>
        <taxon>Chroococcales</taxon>
        <taxon>Microcystaceae</taxon>
        <taxon>Microcystis</taxon>
    </lineage>
</organism>
<accession>A0A3E0KTN8</accession>
<protein>
    <recommendedName>
        <fullName evidence="3">DUF4276 family protein</fullName>
    </recommendedName>
</protein>
<evidence type="ECO:0008006" key="3">
    <source>
        <dbReference type="Google" id="ProtNLM"/>
    </source>
</evidence>
<evidence type="ECO:0000313" key="1">
    <source>
        <dbReference type="EMBL" id="REJ38571.1"/>
    </source>
</evidence>
<sequence>MNIYFLVEGRSTEKKLYTAWLTYLIPEFKRVDFYDQVNHNNYFLISGNGYPSILDEGIPNAIDKIQEVSKYNYLVICLDADEDTVEEREQYVNDFITKHITIPVQLEIVIIIQNRCLETWLLGNRTIFNPKQPLQGLLADYVQHYDVYENDPELMGRFNCRNHADFHFAYLKSIFKAKGLSYSKKFPGEAQEQYYLNQLKKRIDKTEHLKTFQKFINFCDNIRQNFR</sequence>
<gene>
    <name evidence="1" type="ORF">DWQ54_25640</name>
</gene>
<proteinExistence type="predicted"/>
<dbReference type="EMBL" id="QQWC01000011">
    <property type="protein sequence ID" value="REJ38571.1"/>
    <property type="molecule type" value="Genomic_DNA"/>
</dbReference>
<name>A0A3E0KTN8_9CHRO</name>
<dbReference type="AlphaFoldDB" id="A0A3E0KTN8"/>
<comment type="caution">
    <text evidence="1">The sequence shown here is derived from an EMBL/GenBank/DDBJ whole genome shotgun (WGS) entry which is preliminary data.</text>
</comment>